<dbReference type="KEGG" id="mcos:GM418_01255"/>
<dbReference type="InterPro" id="IPR016195">
    <property type="entry name" value="Pol/histidinol_Pase-like"/>
</dbReference>
<evidence type="ECO:0000256" key="1">
    <source>
        <dbReference type="SAM" id="SignalP"/>
    </source>
</evidence>
<feature type="domain" description="Polymerase/histidinol phosphatase N-terminal" evidence="2">
    <location>
        <begin position="49"/>
        <end position="133"/>
    </location>
</feature>
<accession>A0A6I6JMD4</accession>
<evidence type="ECO:0000259" key="2">
    <source>
        <dbReference type="SMART" id="SM00481"/>
    </source>
</evidence>
<dbReference type="SUPFAM" id="SSF89550">
    <property type="entry name" value="PHP domain-like"/>
    <property type="match status" value="1"/>
</dbReference>
<dbReference type="InterPro" id="IPR003141">
    <property type="entry name" value="Pol/His_phosphatase_N"/>
</dbReference>
<dbReference type="InterPro" id="IPR032165">
    <property type="entry name" value="DUF5001"/>
</dbReference>
<dbReference type="GO" id="GO:0004534">
    <property type="term" value="F:5'-3' RNA exonuclease activity"/>
    <property type="evidence" value="ECO:0007669"/>
    <property type="project" value="TreeGrafter"/>
</dbReference>
<dbReference type="PANTHER" id="PTHR42924">
    <property type="entry name" value="EXONUCLEASE"/>
    <property type="match status" value="1"/>
</dbReference>
<gene>
    <name evidence="3" type="ORF">GM418_01255</name>
</gene>
<dbReference type="Pfam" id="PF16392">
    <property type="entry name" value="DUF5001"/>
    <property type="match status" value="1"/>
</dbReference>
<proteinExistence type="predicted"/>
<dbReference type="PANTHER" id="PTHR42924:SF3">
    <property type="entry name" value="POLYMERASE_HISTIDINOL PHOSPHATASE N-TERMINAL DOMAIN-CONTAINING PROTEIN"/>
    <property type="match status" value="1"/>
</dbReference>
<keyword evidence="1" id="KW-0732">Signal</keyword>
<dbReference type="AlphaFoldDB" id="A0A6I6JMD4"/>
<dbReference type="InterPro" id="IPR004013">
    <property type="entry name" value="PHP_dom"/>
</dbReference>
<feature type="chain" id="PRO_5026191152" description="Polymerase/histidinol phosphatase N-terminal domain-containing protein" evidence="1">
    <location>
        <begin position="23"/>
        <end position="405"/>
    </location>
</feature>
<dbReference type="InterPro" id="IPR052018">
    <property type="entry name" value="PHP_domain"/>
</dbReference>
<evidence type="ECO:0000313" key="3">
    <source>
        <dbReference type="EMBL" id="QGY42329.1"/>
    </source>
</evidence>
<reference evidence="3 4" key="1">
    <citation type="submission" date="2019-11" db="EMBL/GenBank/DDBJ databases">
        <authorList>
            <person name="Zheng R.K."/>
            <person name="Sun C.M."/>
        </authorList>
    </citation>
    <scope>NUCLEOTIDE SEQUENCE [LARGE SCALE GENOMIC DNA]</scope>
    <source>
        <strain evidence="3 4">WC007</strain>
    </source>
</reference>
<dbReference type="GO" id="GO:0035312">
    <property type="term" value="F:5'-3' DNA exonuclease activity"/>
    <property type="evidence" value="ECO:0007669"/>
    <property type="project" value="TreeGrafter"/>
</dbReference>
<keyword evidence="4" id="KW-1185">Reference proteome</keyword>
<protein>
    <recommendedName>
        <fullName evidence="2">Polymerase/histidinol phosphatase N-terminal domain-containing protein</fullName>
    </recommendedName>
</protein>
<evidence type="ECO:0000313" key="4">
    <source>
        <dbReference type="Proteomes" id="UP000428260"/>
    </source>
</evidence>
<feature type="signal peptide" evidence="1">
    <location>
        <begin position="1"/>
        <end position="22"/>
    </location>
</feature>
<dbReference type="EMBL" id="CP046401">
    <property type="protein sequence ID" value="QGY42329.1"/>
    <property type="molecule type" value="Genomic_DNA"/>
</dbReference>
<dbReference type="Proteomes" id="UP000428260">
    <property type="component" value="Chromosome"/>
</dbReference>
<sequence length="405" mass="45380">MFKIMKAFKILLLLLAWCSVMDGYSQVEALHHNQLILPDKIGDKLLLKGDFHMHTAYSDGHVMPDYRAFEAINDGMNLIALTEHIDFELYPDELHNDYNKPYEMAKAYAQQAGYSSPKDSLIVVLGAEISPRVSPFHCNAVFLKDANAIPAEYMSETKKKFIMKQGELTGLIYKAFYEAKKQGAFIFYNHPGYKYWDYNKYGVDLFTDIHEDLLEKGLINGIEIVNSGKYFVEAHRIAIEKGLTVFANSDAHWGTLRTMGTTARCATLVLADNKSDDAIKQALFDKQTAAYWDNHLAGSKEILTKIFRAGIEIKSEKGKAADAELVVVTIVNNTSIPFVIGEIDLKYDLLFQPKNSVVLAANSETVLKIKTLLDKHEKIDIGLTILNALVAPGQPLKTNISVEGF</sequence>
<dbReference type="Gene3D" id="3.20.20.140">
    <property type="entry name" value="Metal-dependent hydrolases"/>
    <property type="match status" value="1"/>
</dbReference>
<organism evidence="3 4">
    <name type="scientific">Maribellus comscasis</name>
    <dbReference type="NCBI Taxonomy" id="2681766"/>
    <lineage>
        <taxon>Bacteria</taxon>
        <taxon>Pseudomonadati</taxon>
        <taxon>Bacteroidota</taxon>
        <taxon>Bacteroidia</taxon>
        <taxon>Marinilabiliales</taxon>
        <taxon>Prolixibacteraceae</taxon>
        <taxon>Maribellus</taxon>
    </lineage>
</organism>
<dbReference type="Pfam" id="PF02811">
    <property type="entry name" value="PHP"/>
    <property type="match status" value="1"/>
</dbReference>
<name>A0A6I6JMD4_9BACT</name>
<dbReference type="SMART" id="SM00481">
    <property type="entry name" value="POLIIIAc"/>
    <property type="match status" value="1"/>
</dbReference>